<accession>A0A0G4FGF9</accession>
<dbReference type="AlphaFoldDB" id="A0A0G4FGF9"/>
<feature type="region of interest" description="Disordered" evidence="1">
    <location>
        <begin position="1"/>
        <end position="22"/>
    </location>
</feature>
<gene>
    <name evidence="2" type="ORF">Cvel_16874</name>
</gene>
<feature type="region of interest" description="Disordered" evidence="1">
    <location>
        <begin position="265"/>
        <end position="310"/>
    </location>
</feature>
<feature type="compositionally biased region" description="Low complexity" evidence="1">
    <location>
        <begin position="265"/>
        <end position="286"/>
    </location>
</feature>
<proteinExistence type="predicted"/>
<evidence type="ECO:0000256" key="1">
    <source>
        <dbReference type="SAM" id="MobiDB-lite"/>
    </source>
</evidence>
<sequence length="310" mass="34361">MLSSNVSSSSVTPLRFTDDDPPQHHQIADGYAYLKLTKIWAEGYTTLTGLEKLYKVLHISSFTAGDDALHGWIEELASTTEGAVPQRTSGEQDAAFKKRLQDWAIKFLSALAGEQALLPEDTQKETAWKTFENFDVLVKALPVDLSLRKTEAAYTELQKDLKARSIAPSDWVSGFKFWDLHPNDTKALARTKKKKLIAVAGTEPVAPKYSWAYQREIIVEALPTLDARHTWNEWVASMKNGVLQIVSSATKKVIEISKHQKQFLSPAAGGTASSSSAKSLESLLDSTRTNGEPDFDRMDPEQARHLANVS</sequence>
<feature type="compositionally biased region" description="Low complexity" evidence="1">
    <location>
        <begin position="1"/>
        <end position="11"/>
    </location>
</feature>
<organism evidence="2">
    <name type="scientific">Chromera velia CCMP2878</name>
    <dbReference type="NCBI Taxonomy" id="1169474"/>
    <lineage>
        <taxon>Eukaryota</taxon>
        <taxon>Sar</taxon>
        <taxon>Alveolata</taxon>
        <taxon>Colpodellida</taxon>
        <taxon>Chromeraceae</taxon>
        <taxon>Chromera</taxon>
    </lineage>
</organism>
<dbReference type="EMBL" id="CDMZ01000353">
    <property type="protein sequence ID" value="CEM12457.1"/>
    <property type="molecule type" value="Genomic_DNA"/>
</dbReference>
<dbReference type="PhylomeDB" id="A0A0G4FGF9"/>
<reference evidence="2" key="1">
    <citation type="submission" date="2014-11" db="EMBL/GenBank/DDBJ databases">
        <authorList>
            <person name="Otto D Thomas"/>
            <person name="Naeem Raeece"/>
        </authorList>
    </citation>
    <scope>NUCLEOTIDE SEQUENCE</scope>
</reference>
<feature type="compositionally biased region" description="Basic and acidic residues" evidence="1">
    <location>
        <begin position="294"/>
        <end position="304"/>
    </location>
</feature>
<evidence type="ECO:0000313" key="2">
    <source>
        <dbReference type="EMBL" id="CEM12457.1"/>
    </source>
</evidence>
<name>A0A0G4FGF9_9ALVE</name>
<dbReference type="VEuPathDB" id="CryptoDB:Cvel_16874"/>
<protein>
    <submittedName>
        <fullName evidence="2">Uncharacterized protein</fullName>
    </submittedName>
</protein>